<evidence type="ECO:0008006" key="3">
    <source>
        <dbReference type="Google" id="ProtNLM"/>
    </source>
</evidence>
<organism evidence="1 2">
    <name type="scientific">Acinetobacter wuhouensis</name>
    <dbReference type="NCBI Taxonomy" id="1879050"/>
    <lineage>
        <taxon>Bacteria</taxon>
        <taxon>Pseudomonadati</taxon>
        <taxon>Pseudomonadota</taxon>
        <taxon>Gammaproteobacteria</taxon>
        <taxon>Moraxellales</taxon>
        <taxon>Moraxellaceae</taxon>
        <taxon>Acinetobacter</taxon>
    </lineage>
</organism>
<gene>
    <name evidence="1" type="ORF">CDG68_07960</name>
</gene>
<accession>A0A3G2T0A4</accession>
<evidence type="ECO:0000313" key="1">
    <source>
        <dbReference type="EMBL" id="AYO53579.1"/>
    </source>
</evidence>
<evidence type="ECO:0000313" key="2">
    <source>
        <dbReference type="Proteomes" id="UP000279962"/>
    </source>
</evidence>
<name>A0A3G2T0A4_9GAMM</name>
<proteinExistence type="predicted"/>
<protein>
    <recommendedName>
        <fullName evidence="3">Lipoprotein</fullName>
    </recommendedName>
</protein>
<reference evidence="1 2" key="1">
    <citation type="submission" date="2018-10" db="EMBL/GenBank/DDBJ databases">
        <title>The complete genome of Acinetobacter wuhouensis strain WCHAW010062.</title>
        <authorList>
            <person name="Hu Y."/>
            <person name="Long H."/>
            <person name="Feng Y."/>
            <person name="Zong Z."/>
        </authorList>
    </citation>
    <scope>NUCLEOTIDE SEQUENCE [LARGE SCALE GENOMIC DNA]</scope>
    <source>
        <strain evidence="1 2">WCHAW010062</strain>
    </source>
</reference>
<dbReference type="PROSITE" id="PS51257">
    <property type="entry name" value="PROKAR_LIPOPROTEIN"/>
    <property type="match status" value="1"/>
</dbReference>
<dbReference type="Proteomes" id="UP000279962">
    <property type="component" value="Chromosome"/>
</dbReference>
<dbReference type="RefSeq" id="WP_087553261.1">
    <property type="nucleotide sequence ID" value="NZ_CP033133.1"/>
</dbReference>
<dbReference type="EMBL" id="CP033133">
    <property type="protein sequence ID" value="AYO53579.1"/>
    <property type="molecule type" value="Genomic_DNA"/>
</dbReference>
<dbReference type="AlphaFoldDB" id="A0A3G2T0A4"/>
<sequence length="166" mass="19780">MVKFLSIIILLSLLTGCVRDNKLYGLNLDQLQQHVDTPEQKYFQSFQYIFRNYDLTLYEVLSIRADKYYYLLSKENAFNQTVYDHEIKPNLLKHGWTLIEQNPYGELYCDKNNHALGITFPVEDQYLDGKNTGFYTYQFYKKVAITFDFNPYKNGRVCIEKSFEVR</sequence>